<evidence type="ECO:0000256" key="5">
    <source>
        <dbReference type="ARBA" id="ARBA00022723"/>
    </source>
</evidence>
<keyword evidence="5" id="KW-0479">Metal-binding</keyword>
<evidence type="ECO:0000256" key="9">
    <source>
        <dbReference type="ARBA" id="ARBA00023049"/>
    </source>
</evidence>
<keyword evidence="4" id="KW-0645">Protease</keyword>
<feature type="domain" description="Peptidase M14" evidence="11">
    <location>
        <begin position="40"/>
        <end position="339"/>
    </location>
</feature>
<dbReference type="VEuPathDB" id="VectorBase:GPPI045299"/>
<evidence type="ECO:0000256" key="10">
    <source>
        <dbReference type="PROSITE-ProRule" id="PRU01379"/>
    </source>
</evidence>
<proteinExistence type="inferred from homology"/>
<dbReference type="FunFam" id="3.40.630.10:FF:000084">
    <property type="entry name" value="Carboxypeptidase B2"/>
    <property type="match status" value="1"/>
</dbReference>
<evidence type="ECO:0000256" key="3">
    <source>
        <dbReference type="ARBA" id="ARBA00022645"/>
    </source>
</evidence>
<keyword evidence="3" id="KW-0121">Carboxypeptidase</keyword>
<dbReference type="SMART" id="SM00631">
    <property type="entry name" value="Zn_pept"/>
    <property type="match status" value="1"/>
</dbReference>
<evidence type="ECO:0000256" key="7">
    <source>
        <dbReference type="ARBA" id="ARBA00022801"/>
    </source>
</evidence>
<organism evidence="12 13">
    <name type="scientific">Glossina palpalis gambiensis</name>
    <dbReference type="NCBI Taxonomy" id="67801"/>
    <lineage>
        <taxon>Eukaryota</taxon>
        <taxon>Metazoa</taxon>
        <taxon>Ecdysozoa</taxon>
        <taxon>Arthropoda</taxon>
        <taxon>Hexapoda</taxon>
        <taxon>Insecta</taxon>
        <taxon>Pterygota</taxon>
        <taxon>Neoptera</taxon>
        <taxon>Endopterygota</taxon>
        <taxon>Diptera</taxon>
        <taxon>Brachycera</taxon>
        <taxon>Muscomorpha</taxon>
        <taxon>Hippoboscoidea</taxon>
        <taxon>Glossinidae</taxon>
        <taxon>Glossina</taxon>
    </lineage>
</organism>
<dbReference type="STRING" id="67801.A0A1B0BZQ9"/>
<dbReference type="EMBL" id="JXJN01023259">
    <property type="status" value="NOT_ANNOTATED_CDS"/>
    <property type="molecule type" value="Genomic_DNA"/>
</dbReference>
<dbReference type="Proteomes" id="UP000092460">
    <property type="component" value="Unassembled WGS sequence"/>
</dbReference>
<dbReference type="Pfam" id="PF00246">
    <property type="entry name" value="Peptidase_M14"/>
    <property type="match status" value="1"/>
</dbReference>
<evidence type="ECO:0000256" key="1">
    <source>
        <dbReference type="ARBA" id="ARBA00001947"/>
    </source>
</evidence>
<dbReference type="EnsemblMetazoa" id="GPPI045299-RA">
    <property type="protein sequence ID" value="GPPI045299-PA"/>
    <property type="gene ID" value="GPPI045299"/>
</dbReference>
<dbReference type="Gene3D" id="3.40.630.10">
    <property type="entry name" value="Zn peptidases"/>
    <property type="match status" value="1"/>
</dbReference>
<evidence type="ECO:0000313" key="12">
    <source>
        <dbReference type="EnsemblMetazoa" id="GPPI045299-PA"/>
    </source>
</evidence>
<sequence>MADFKKIIRRKDCMPTGISHSEENLFIIRNLPVRSLDWTFFPTLVEIYTWLDSIIKECPNVASGFDIGRSFDGRLIRGIKISFKPHKKAIFIESNIHGKEWLASATITYILNELLFSKKKHIREMAESLDWYIVPVLNVDDFVYSQGKKVRFRKSRSVDVDDFNSIAPCRRKADLNYESDSGKHTFYADPLSDAVVLSEADLGTNSGVNYIRNCIPDDTVKVYIALGEATEKATKPWIHKSDVPDNYQQMMFVAKSFTEAIYTTLRSQWNLETIAKALTIFTDERKSFVEVDKYVPICFTIELPDKDQDKKSRFRSAEEMILPVSEELLGGFAGMVEAVKKLHYI</sequence>
<protein>
    <recommendedName>
        <fullName evidence="11">Peptidase M14 domain-containing protein</fullName>
    </recommendedName>
</protein>
<accession>A0A1B0BZQ9</accession>
<dbReference type="InterPro" id="IPR057246">
    <property type="entry name" value="CARBOXYPEPT_ZN_1"/>
</dbReference>
<evidence type="ECO:0000313" key="13">
    <source>
        <dbReference type="Proteomes" id="UP000092460"/>
    </source>
</evidence>
<dbReference type="GO" id="GO:0004181">
    <property type="term" value="F:metallocarboxypeptidase activity"/>
    <property type="evidence" value="ECO:0007669"/>
    <property type="project" value="InterPro"/>
</dbReference>
<dbReference type="GO" id="GO:0006508">
    <property type="term" value="P:proteolysis"/>
    <property type="evidence" value="ECO:0007669"/>
    <property type="project" value="UniProtKB-KW"/>
</dbReference>
<dbReference type="PANTHER" id="PTHR11705:SF123">
    <property type="entry name" value="PEPTIDASE M14 CARBOXYPEPTIDASE A DOMAIN-CONTAINING PROTEIN-RELATED"/>
    <property type="match status" value="1"/>
</dbReference>
<reference evidence="13" key="1">
    <citation type="submission" date="2015-01" db="EMBL/GenBank/DDBJ databases">
        <authorList>
            <person name="Aksoy S."/>
            <person name="Warren W."/>
            <person name="Wilson R.K."/>
        </authorList>
    </citation>
    <scope>NUCLEOTIDE SEQUENCE [LARGE SCALE GENOMIC DNA]</scope>
    <source>
        <strain evidence="13">IAEA</strain>
    </source>
</reference>
<keyword evidence="6" id="KW-0732">Signal</keyword>
<keyword evidence="8" id="KW-0862">Zinc</keyword>
<dbReference type="PROSITE" id="PS00132">
    <property type="entry name" value="CARBOXYPEPT_ZN_1"/>
    <property type="match status" value="1"/>
</dbReference>
<comment type="cofactor">
    <cofactor evidence="1">
        <name>Zn(2+)</name>
        <dbReference type="ChEBI" id="CHEBI:29105"/>
    </cofactor>
</comment>
<evidence type="ECO:0000256" key="6">
    <source>
        <dbReference type="ARBA" id="ARBA00022729"/>
    </source>
</evidence>
<reference evidence="12" key="2">
    <citation type="submission" date="2020-05" db="UniProtKB">
        <authorList>
            <consortium name="EnsemblMetazoa"/>
        </authorList>
    </citation>
    <scope>IDENTIFICATION</scope>
    <source>
        <strain evidence="12">IAEA</strain>
    </source>
</reference>
<name>A0A1B0BZQ9_9MUSC</name>
<feature type="active site" description="Proton donor/acceptor" evidence="10">
    <location>
        <position position="302"/>
    </location>
</feature>
<dbReference type="PROSITE" id="PS52035">
    <property type="entry name" value="PEPTIDASE_M14"/>
    <property type="match status" value="1"/>
</dbReference>
<comment type="similarity">
    <text evidence="2 10">Belongs to the peptidase M14 family.</text>
</comment>
<keyword evidence="7" id="KW-0378">Hydrolase</keyword>
<evidence type="ECO:0000256" key="4">
    <source>
        <dbReference type="ARBA" id="ARBA00022670"/>
    </source>
</evidence>
<dbReference type="InterPro" id="IPR000834">
    <property type="entry name" value="Peptidase_M14"/>
</dbReference>
<keyword evidence="9" id="KW-0482">Metalloprotease</keyword>
<dbReference type="GO" id="GO:0005615">
    <property type="term" value="C:extracellular space"/>
    <property type="evidence" value="ECO:0007669"/>
    <property type="project" value="TreeGrafter"/>
</dbReference>
<dbReference type="SUPFAM" id="SSF53187">
    <property type="entry name" value="Zn-dependent exopeptidases"/>
    <property type="match status" value="1"/>
</dbReference>
<dbReference type="PANTHER" id="PTHR11705">
    <property type="entry name" value="PROTEASE FAMILY M14 CARBOXYPEPTIDASE A,B"/>
    <property type="match status" value="1"/>
</dbReference>
<evidence type="ECO:0000259" key="11">
    <source>
        <dbReference type="PROSITE" id="PS52035"/>
    </source>
</evidence>
<keyword evidence="13" id="KW-1185">Reference proteome</keyword>
<evidence type="ECO:0000256" key="2">
    <source>
        <dbReference type="ARBA" id="ARBA00005988"/>
    </source>
</evidence>
<evidence type="ECO:0000256" key="8">
    <source>
        <dbReference type="ARBA" id="ARBA00022833"/>
    </source>
</evidence>
<dbReference type="GO" id="GO:0008270">
    <property type="term" value="F:zinc ion binding"/>
    <property type="evidence" value="ECO:0007669"/>
    <property type="project" value="InterPro"/>
</dbReference>
<dbReference type="AlphaFoldDB" id="A0A1B0BZQ9"/>